<evidence type="ECO:0000256" key="3">
    <source>
        <dbReference type="ARBA" id="ARBA00022723"/>
    </source>
</evidence>
<dbReference type="Pfam" id="PF01501">
    <property type="entry name" value="Glyco_transf_8"/>
    <property type="match status" value="1"/>
</dbReference>
<dbReference type="PANTHER" id="PTHR13778">
    <property type="entry name" value="GLYCOSYLTRANSFERASE 8 DOMAIN-CONTAINING PROTEIN"/>
    <property type="match status" value="1"/>
</dbReference>
<accession>A0A6I2UC99</accession>
<dbReference type="InterPro" id="IPR029044">
    <property type="entry name" value="Nucleotide-diphossugar_trans"/>
</dbReference>
<evidence type="ECO:0000313" key="5">
    <source>
        <dbReference type="Proteomes" id="UP000433181"/>
    </source>
</evidence>
<keyword evidence="3" id="KW-0479">Metal-binding</keyword>
<gene>
    <name evidence="4" type="ORF">FYJ84_09165</name>
</gene>
<dbReference type="Proteomes" id="UP000433181">
    <property type="component" value="Unassembled WGS sequence"/>
</dbReference>
<dbReference type="EMBL" id="VUNR01000017">
    <property type="protein sequence ID" value="MSU09153.1"/>
    <property type="molecule type" value="Genomic_DNA"/>
</dbReference>
<dbReference type="GO" id="GO:0016757">
    <property type="term" value="F:glycosyltransferase activity"/>
    <property type="evidence" value="ECO:0007669"/>
    <property type="project" value="UniProtKB-KW"/>
</dbReference>
<dbReference type="SUPFAM" id="SSF53448">
    <property type="entry name" value="Nucleotide-diphospho-sugar transferases"/>
    <property type="match status" value="1"/>
</dbReference>
<dbReference type="CDD" id="cd04194">
    <property type="entry name" value="GT8_A4GalT_like"/>
    <property type="match status" value="1"/>
</dbReference>
<organism evidence="4 5">
    <name type="scientific">Anaerovibrio slackiae</name>
    <dbReference type="NCBI Taxonomy" id="2652309"/>
    <lineage>
        <taxon>Bacteria</taxon>
        <taxon>Bacillati</taxon>
        <taxon>Bacillota</taxon>
        <taxon>Negativicutes</taxon>
        <taxon>Selenomonadales</taxon>
        <taxon>Selenomonadaceae</taxon>
        <taxon>Anaerovibrio</taxon>
    </lineage>
</organism>
<keyword evidence="2 4" id="KW-0808">Transferase</keyword>
<keyword evidence="1" id="KW-0328">Glycosyltransferase</keyword>
<sequence length="376" mass="43952">MKNGYMIHNREMLPAFSSNNVVVSITSSDAYSVFLCVLIQSIVQNSSKDNNYDIVVLSNEIGEINKKIILDTIREYSNVSVRFFEIKDILSKYNFYTNYHITIMTYCRLMLLDILKNYSKCVYLDCDVILNHDIADLFNVELGQNYVAAAIDTVMAGWDNIENTECDCLDINYRKEQYYYNVHELGVKDVFKYFNAGILVMNLAEMRKKYNSDDLLQIASSRKWKWFDQDVLNKICYGKVVLLDSKWNFMSHDWNREGDTAEKLAPKKIYDMYVKARANPMAIHYCGNTIPCFAPNSDNAHYFWKYARLTPMYEKILAIMVSSVAISVTQNRGFLLRFVDKCLPRGSKRRDLLKKIMPRGSKQFEFLKKLYHKVTF</sequence>
<dbReference type="Gene3D" id="3.90.550.10">
    <property type="entry name" value="Spore Coat Polysaccharide Biosynthesis Protein SpsA, Chain A"/>
    <property type="match status" value="1"/>
</dbReference>
<dbReference type="InterPro" id="IPR050748">
    <property type="entry name" value="Glycosyltrans_8_dom-fam"/>
</dbReference>
<dbReference type="InterPro" id="IPR002495">
    <property type="entry name" value="Glyco_trans_8"/>
</dbReference>
<evidence type="ECO:0000313" key="4">
    <source>
        <dbReference type="EMBL" id="MSU09153.1"/>
    </source>
</evidence>
<name>A0A6I2UC99_9FIRM</name>
<evidence type="ECO:0000256" key="1">
    <source>
        <dbReference type="ARBA" id="ARBA00022676"/>
    </source>
</evidence>
<keyword evidence="5" id="KW-1185">Reference proteome</keyword>
<dbReference type="GO" id="GO:0046872">
    <property type="term" value="F:metal ion binding"/>
    <property type="evidence" value="ECO:0007669"/>
    <property type="project" value="UniProtKB-KW"/>
</dbReference>
<dbReference type="GeneID" id="96779087"/>
<protein>
    <submittedName>
        <fullName evidence="4">Glycosyltransferase family 8 protein</fullName>
    </submittedName>
</protein>
<dbReference type="RefSeq" id="WP_154407316.1">
    <property type="nucleotide sequence ID" value="NZ_VUNR01000017.1"/>
</dbReference>
<dbReference type="AlphaFoldDB" id="A0A6I2UC99"/>
<evidence type="ECO:0000256" key="2">
    <source>
        <dbReference type="ARBA" id="ARBA00022679"/>
    </source>
</evidence>
<comment type="caution">
    <text evidence="4">The sequence shown here is derived from an EMBL/GenBank/DDBJ whole genome shotgun (WGS) entry which is preliminary data.</text>
</comment>
<dbReference type="PANTHER" id="PTHR13778:SF47">
    <property type="entry name" value="LIPOPOLYSACCHARIDE 1,3-GALACTOSYLTRANSFERASE"/>
    <property type="match status" value="1"/>
</dbReference>
<reference evidence="4 5" key="1">
    <citation type="submission" date="2019-08" db="EMBL/GenBank/DDBJ databases">
        <title>In-depth cultivation of the pig gut microbiome towards novel bacterial diversity and tailored functional studies.</title>
        <authorList>
            <person name="Wylensek D."/>
            <person name="Hitch T.C.A."/>
            <person name="Clavel T."/>
        </authorList>
    </citation>
    <scope>NUCLEOTIDE SEQUENCE [LARGE SCALE GENOMIC DNA]</scope>
    <source>
        <strain evidence="4 5">WCA-693-APC-5D-A</strain>
    </source>
</reference>
<proteinExistence type="predicted"/>